<evidence type="ECO:0000313" key="3">
    <source>
        <dbReference type="Proteomes" id="UP001187471"/>
    </source>
</evidence>
<sequence length="186" mass="20480">MDLLYFSSSSETNTPLATVGGLVKLPKLHSESESDEVDRKANEFIAKFREQIRLQKVTPVTGLNYWSLQNVSYLLSAVFLFCLSAVYPLTYLITSEVVENLRRKGSFKSIISDLDLAASKASRPFNIKWAFDLIDTLASLICDVPNPMSVGRKEFLILVSIAGVAGNLLILSPVVLVQLIPEAGKV</sequence>
<feature type="transmembrane region" description="Helical" evidence="1">
    <location>
        <begin position="155"/>
        <end position="180"/>
    </location>
</feature>
<gene>
    <name evidence="2" type="ORF">RJ640_010008</name>
</gene>
<comment type="caution">
    <text evidence="2">The sequence shown here is derived from an EMBL/GenBank/DDBJ whole genome shotgun (WGS) entry which is preliminary data.</text>
</comment>
<dbReference type="EMBL" id="JAVXUO010002281">
    <property type="protein sequence ID" value="KAK2974748.1"/>
    <property type="molecule type" value="Genomic_DNA"/>
</dbReference>
<dbReference type="PANTHER" id="PTHR34059:SF1">
    <property type="entry name" value="EXPRESSED PROTEIN"/>
    <property type="match status" value="1"/>
</dbReference>
<keyword evidence="1" id="KW-0472">Membrane</keyword>
<evidence type="ECO:0000256" key="1">
    <source>
        <dbReference type="SAM" id="Phobius"/>
    </source>
</evidence>
<name>A0AA88QR25_9ASTE</name>
<dbReference type="InterPro" id="IPR008480">
    <property type="entry name" value="DUF761_pln"/>
</dbReference>
<proteinExistence type="predicted"/>
<reference evidence="2" key="1">
    <citation type="submission" date="2022-12" db="EMBL/GenBank/DDBJ databases">
        <title>Draft genome assemblies for two species of Escallonia (Escalloniales).</title>
        <authorList>
            <person name="Chanderbali A."/>
            <person name="Dervinis C."/>
            <person name="Anghel I."/>
            <person name="Soltis D."/>
            <person name="Soltis P."/>
            <person name="Zapata F."/>
        </authorList>
    </citation>
    <scope>NUCLEOTIDE SEQUENCE</scope>
    <source>
        <strain evidence="2">UCBG92.1500</strain>
        <tissue evidence="2">Leaf</tissue>
    </source>
</reference>
<dbReference type="Proteomes" id="UP001187471">
    <property type="component" value="Unassembled WGS sequence"/>
</dbReference>
<organism evidence="2 3">
    <name type="scientific">Escallonia rubra</name>
    <dbReference type="NCBI Taxonomy" id="112253"/>
    <lineage>
        <taxon>Eukaryota</taxon>
        <taxon>Viridiplantae</taxon>
        <taxon>Streptophyta</taxon>
        <taxon>Embryophyta</taxon>
        <taxon>Tracheophyta</taxon>
        <taxon>Spermatophyta</taxon>
        <taxon>Magnoliopsida</taxon>
        <taxon>eudicotyledons</taxon>
        <taxon>Gunneridae</taxon>
        <taxon>Pentapetalae</taxon>
        <taxon>asterids</taxon>
        <taxon>campanulids</taxon>
        <taxon>Escalloniales</taxon>
        <taxon>Escalloniaceae</taxon>
        <taxon>Escallonia</taxon>
    </lineage>
</organism>
<keyword evidence="1" id="KW-0812">Transmembrane</keyword>
<dbReference type="AlphaFoldDB" id="A0AA88QR25"/>
<protein>
    <submittedName>
        <fullName evidence="2">Uncharacterized protein</fullName>
    </submittedName>
</protein>
<dbReference type="Pfam" id="PF05553">
    <property type="entry name" value="DUF761"/>
    <property type="match status" value="1"/>
</dbReference>
<evidence type="ECO:0000313" key="2">
    <source>
        <dbReference type="EMBL" id="KAK2974748.1"/>
    </source>
</evidence>
<dbReference type="PANTHER" id="PTHR34059">
    <property type="entry name" value="EXPRESSED PROTEIN"/>
    <property type="match status" value="1"/>
</dbReference>
<accession>A0AA88QR25</accession>
<keyword evidence="3" id="KW-1185">Reference proteome</keyword>
<feature type="transmembrane region" description="Helical" evidence="1">
    <location>
        <begin position="73"/>
        <end position="94"/>
    </location>
</feature>
<keyword evidence="1" id="KW-1133">Transmembrane helix</keyword>